<dbReference type="STRING" id="55661.A0A091GDX0"/>
<keyword evidence="26" id="KW-0206">Cytoskeleton</keyword>
<dbReference type="PROSITE" id="PS51859">
    <property type="entry name" value="RHO_BD"/>
    <property type="match status" value="1"/>
</dbReference>
<keyword evidence="24 37" id="KW-0175">Coiled coil</keyword>
<dbReference type="Gene3D" id="3.30.60.20">
    <property type="match status" value="1"/>
</dbReference>
<evidence type="ECO:0000256" key="39">
    <source>
        <dbReference type="SAM" id="Coils"/>
    </source>
</evidence>
<evidence type="ECO:0000256" key="4">
    <source>
        <dbReference type="ARBA" id="ARBA00004395"/>
    </source>
</evidence>
<evidence type="ECO:0000256" key="38">
    <source>
        <dbReference type="PROSITE-ProRule" id="PRU10141"/>
    </source>
</evidence>
<dbReference type="CDD" id="cd01242">
    <property type="entry name" value="PH_ROCK"/>
    <property type="match status" value="1"/>
</dbReference>
<dbReference type="SUPFAM" id="SSF57889">
    <property type="entry name" value="Cysteine-rich domain"/>
    <property type="match status" value="1"/>
</dbReference>
<dbReference type="Gene3D" id="2.30.29.30">
    <property type="entry name" value="Pleckstrin-homology domain (PH domain)/Phosphotyrosine-binding domain (PTB)"/>
    <property type="match status" value="1"/>
</dbReference>
<keyword evidence="13" id="KW-0808">Transferase</keyword>
<dbReference type="SUPFAM" id="SSF90257">
    <property type="entry name" value="Myosin rod fragments"/>
    <property type="match status" value="1"/>
</dbReference>
<evidence type="ECO:0000256" key="27">
    <source>
        <dbReference type="ARBA" id="ARBA00023273"/>
    </source>
</evidence>
<dbReference type="SMART" id="SM00133">
    <property type="entry name" value="S_TK_X"/>
    <property type="match status" value="1"/>
</dbReference>
<evidence type="ECO:0000313" key="48">
    <source>
        <dbReference type="Proteomes" id="UP000053760"/>
    </source>
</evidence>
<evidence type="ECO:0000256" key="21">
    <source>
        <dbReference type="ARBA" id="ARBA00022842"/>
    </source>
</evidence>
<keyword evidence="10" id="KW-0963">Cytoplasm</keyword>
<evidence type="ECO:0000256" key="35">
    <source>
        <dbReference type="PIRSR" id="PIRSR037568-1"/>
    </source>
</evidence>
<keyword evidence="16 38" id="KW-0547">Nucleotide-binding</keyword>
<evidence type="ECO:0000256" key="16">
    <source>
        <dbReference type="ARBA" id="ARBA00022741"/>
    </source>
</evidence>
<dbReference type="PROSITE" id="PS51285">
    <property type="entry name" value="AGC_KINASE_CTER"/>
    <property type="match status" value="1"/>
</dbReference>
<dbReference type="SMART" id="SM00233">
    <property type="entry name" value="PH"/>
    <property type="match status" value="1"/>
</dbReference>
<feature type="coiled-coil region" evidence="39">
    <location>
        <begin position="907"/>
        <end position="952"/>
    </location>
</feature>
<dbReference type="CDD" id="cd20874">
    <property type="entry name" value="C1_ROCK1"/>
    <property type="match status" value="1"/>
</dbReference>
<dbReference type="InterPro" id="IPR011072">
    <property type="entry name" value="HR1_rho-bd"/>
</dbReference>
<evidence type="ECO:0000313" key="47">
    <source>
        <dbReference type="EMBL" id="KFO79314.1"/>
    </source>
</evidence>
<feature type="domain" description="RhoBD" evidence="45">
    <location>
        <begin position="918"/>
        <end position="984"/>
    </location>
</feature>
<dbReference type="InterPro" id="IPR037310">
    <property type="entry name" value="ROCK1_HR1"/>
</dbReference>
<dbReference type="InterPro" id="IPR000961">
    <property type="entry name" value="AGC-kinase_C"/>
</dbReference>
<feature type="domain" description="Protein kinase" evidence="42">
    <location>
        <begin position="45"/>
        <end position="307"/>
    </location>
</feature>
<keyword evidence="12" id="KW-0597">Phosphoprotein</keyword>
<evidence type="ECO:0000256" key="36">
    <source>
        <dbReference type="PIRSR" id="PIRSR037568-2"/>
    </source>
</evidence>
<dbReference type="GO" id="GO:0072518">
    <property type="term" value="F:Rho-dependent protein serine/threonine kinase activity"/>
    <property type="evidence" value="ECO:0007669"/>
    <property type="project" value="TreeGrafter"/>
</dbReference>
<evidence type="ECO:0000256" key="1">
    <source>
        <dbReference type="ARBA" id="ARBA00001946"/>
    </source>
</evidence>
<evidence type="ECO:0000259" key="44">
    <source>
        <dbReference type="PROSITE" id="PS51285"/>
    </source>
</evidence>
<dbReference type="FunFam" id="1.20.5.340:FF:000023">
    <property type="entry name" value="Rho-associated protein kinase 1"/>
    <property type="match status" value="1"/>
</dbReference>
<evidence type="ECO:0000256" key="26">
    <source>
        <dbReference type="ARBA" id="ARBA00023212"/>
    </source>
</evidence>
<dbReference type="InterPro" id="IPR011009">
    <property type="entry name" value="Kinase-like_dom_sf"/>
</dbReference>
<keyword evidence="19" id="KW-0862">Zinc</keyword>
<dbReference type="GO" id="GO:0048598">
    <property type="term" value="P:embryonic morphogenesis"/>
    <property type="evidence" value="ECO:0007669"/>
    <property type="project" value="TreeGrafter"/>
</dbReference>
<dbReference type="InterPro" id="IPR020684">
    <property type="entry name" value="ROCK1/ROCK2"/>
</dbReference>
<comment type="similarity">
    <text evidence="7">Belongs to the protein kinase superfamily. AGC Ser/Thr protein kinase family.</text>
</comment>
<evidence type="ECO:0000259" key="41">
    <source>
        <dbReference type="PROSITE" id="PS50003"/>
    </source>
</evidence>
<dbReference type="GO" id="GO:0031267">
    <property type="term" value="F:small GTPase binding"/>
    <property type="evidence" value="ECO:0007669"/>
    <property type="project" value="InterPro"/>
</dbReference>
<evidence type="ECO:0000256" key="10">
    <source>
        <dbReference type="ARBA" id="ARBA00022490"/>
    </source>
</evidence>
<evidence type="ECO:0000256" key="12">
    <source>
        <dbReference type="ARBA" id="ARBA00022553"/>
    </source>
</evidence>
<dbReference type="CDD" id="cd11639">
    <property type="entry name" value="HR1_ROCK1"/>
    <property type="match status" value="1"/>
</dbReference>
<keyword evidence="20 38" id="KW-0067">ATP-binding</keyword>
<dbReference type="CDD" id="cd22250">
    <property type="entry name" value="ROCK_SBD"/>
    <property type="match status" value="1"/>
</dbReference>
<dbReference type="GO" id="GO:0030866">
    <property type="term" value="P:cortical actin cytoskeleton organization"/>
    <property type="evidence" value="ECO:0007669"/>
    <property type="project" value="TreeGrafter"/>
</dbReference>
<dbReference type="GO" id="GO:0005524">
    <property type="term" value="F:ATP binding"/>
    <property type="evidence" value="ECO:0007669"/>
    <property type="project" value="UniProtKB-UniRule"/>
</dbReference>
<dbReference type="Pfam" id="PF08912">
    <property type="entry name" value="Rho_Binding"/>
    <property type="match status" value="1"/>
</dbReference>
<dbReference type="PROSITE" id="PS50003">
    <property type="entry name" value="PH_DOMAIN"/>
    <property type="match status" value="1"/>
</dbReference>
<dbReference type="FunFam" id="1.10.510.10:FF:000047">
    <property type="entry name" value="Rho-associated protein kinase 1"/>
    <property type="match status" value="1"/>
</dbReference>
<dbReference type="InterPro" id="IPR000719">
    <property type="entry name" value="Prot_kinase_dom"/>
</dbReference>
<dbReference type="FunFam" id="2.30.29.30:FF:000033">
    <property type="entry name" value="Rho-associated protein kinase 2"/>
    <property type="match status" value="1"/>
</dbReference>
<feature type="active site" description="Proton acceptor" evidence="35">
    <location>
        <position position="167"/>
    </location>
</feature>
<evidence type="ECO:0000256" key="2">
    <source>
        <dbReference type="ARBA" id="ARBA00004114"/>
    </source>
</evidence>
<dbReference type="GO" id="GO:0001726">
    <property type="term" value="C:ruffle"/>
    <property type="evidence" value="ECO:0007669"/>
    <property type="project" value="UniProtKB-SubCell"/>
</dbReference>
<comment type="cofactor">
    <cofactor evidence="1">
        <name>Mg(2+)</name>
        <dbReference type="ChEBI" id="CHEBI:18420"/>
    </cofactor>
</comment>
<protein>
    <recommendedName>
        <fullName evidence="29">Rho-associated protein kinase 1</fullName>
        <ecNumber evidence="8">2.7.11.1</ecNumber>
    </recommendedName>
    <alternativeName>
        <fullName evidence="31">Rho-associated, coiled-coil-containing protein kinase 1</fullName>
    </alternativeName>
    <alternativeName>
        <fullName evidence="30">Rho-associated, coiled-coil-containing protein kinase I</fullName>
    </alternativeName>
    <alternativeName>
        <fullName evidence="32">p160 ROCK-1</fullName>
    </alternativeName>
</protein>
<keyword evidence="15" id="KW-0479">Metal-binding</keyword>
<evidence type="ECO:0000259" key="43">
    <source>
        <dbReference type="PROSITE" id="PS50081"/>
    </source>
</evidence>
<evidence type="ECO:0000256" key="17">
    <source>
        <dbReference type="ARBA" id="ARBA00022771"/>
    </source>
</evidence>
<comment type="catalytic activity">
    <reaction evidence="34">
        <text>L-seryl-[protein] + ATP = O-phospho-L-seryl-[protein] + ADP + H(+)</text>
        <dbReference type="Rhea" id="RHEA:17989"/>
        <dbReference type="Rhea" id="RHEA-COMP:9863"/>
        <dbReference type="Rhea" id="RHEA-COMP:11604"/>
        <dbReference type="ChEBI" id="CHEBI:15378"/>
        <dbReference type="ChEBI" id="CHEBI:29999"/>
        <dbReference type="ChEBI" id="CHEBI:30616"/>
        <dbReference type="ChEBI" id="CHEBI:83421"/>
        <dbReference type="ChEBI" id="CHEBI:456216"/>
        <dbReference type="EC" id="2.7.11.1"/>
    </reaction>
    <physiologicalReaction direction="left-to-right" evidence="34">
        <dbReference type="Rhea" id="RHEA:17990"/>
    </physiologicalReaction>
</comment>
<feature type="domain" description="Phorbol-ester/DAG-type" evidence="43">
    <location>
        <begin position="1199"/>
        <end position="1254"/>
    </location>
</feature>
<sequence>DGLDALVYDLDFPALRKNKNIDNFLNRYKDTVNKIRDLRMKAEDYEVVKVIGRGAFGEVQLVRHKSSRRVYAMKLLSKFEMIKRSDSAFFWEERDIMAFANSPWVVQLFYAFQDDRYLYMVMEYMPGGDLVNLMSNYDVPEKWARFYTAEVVLALDAIHSMGFIHRDVKPDNMLLDKAGHLKLADFGTCMKMNKEGMVRCDTAVGTPDYISPEVLKSQGGDGYYGRECDWWSVGVFLYEMLVGDTPFYADSLVGTYSKIMNHKNSLTFPDDNDISKEAKNLICAFLTDREVRLGRNGVEEIKRHLFFKNDQWAWETLRDTVAPVVPDLSSDIDTSNFDDLEEDKGEEETFPIPKAFVGNQLPFVGFTYYSNRRYVCRKQANGVFFGSSVDKSVMENMQKMIYELEEQLHNEMQLKDEMEQKCRSSNIKLDKIMKELDEEGNQRKSLESTVSQIEKEKMVLQHKINDYQRKIEQENEKRRNAENEVSTLKDQMEDLKKISQHSQITNEKITQLQKQVEEANDLLRTESDTAARLRKGNTEMSKSLSQVESLNRELQERCRVLESTKLQVEKDCYQLQAALESERRDRSHGSEMIGELQVRITTLQEEVKNIKNNLERVEAERKQAQDMLNHSEKEKNNLEIDLNYKLKSLQDRLEQEVNEHKVTKARLTDKHQSIEEARSVAMCEMEKKVKEERAAREKAENRIVQAEKQCSMLDFDLKQSQQKLEHLLQQKERLEDEVKNLTLQLEQETNKRITAQNELKAQAFEADNLKGSEKQLKQEINTLLEAKRLLEFDLAQLAKKYRGNEGQMRELQDQLEAEQYFSTLYKTQVKELKEEIDEKNKETQRKMQELQNEKETLTTQLDLAETKAESERLARALLEEQYFELSQESKKAASRHRQEMTDKDSIIRRLEETNNTLTKDVDLITKENSEISEKIKKQEEEYKMKKEEEINNIRMHYEKSINNERTLKTQAVNKLAEIMNRKDFKIDRKKANMQDLRKKEKENRKLQLELNQEKEKFNQMVVKYQKELNEMQAQLAEESTYRNELQMQLDSKESDIEQLRRKILDLQQGMDSTSVASLQPDETDGNLSESRLEGWLSVPNKGNIKRHGWKKQYVVVSSKKILFYNDEKDKDQSNPSMVLDIDKLFHVRPVTQGDVYRAETEEIPKIFQILYANEGECRKDLEVEPVQPTEKTNFLNHKGHEFIPTLYHFPANCEACAKPLWHVFKPPAALECRRCHVKCHRDHLDKKEELIAPCKVSYDVTSARDMLLLASCQDEQKKWVTHLVKKIPKTPPSTFVRASPRTMSTRSSANQSFRKAVKNTSGKTR</sequence>
<feature type="region of interest" description="Disordered" evidence="40">
    <location>
        <begin position="1291"/>
        <end position="1325"/>
    </location>
</feature>
<dbReference type="Gene3D" id="3.30.200.20">
    <property type="entry name" value="Phosphorylase Kinase, domain 1"/>
    <property type="match status" value="1"/>
</dbReference>
<evidence type="ECO:0000256" key="29">
    <source>
        <dbReference type="ARBA" id="ARBA00044069"/>
    </source>
</evidence>
<evidence type="ECO:0000256" key="30">
    <source>
        <dbReference type="ARBA" id="ARBA00044326"/>
    </source>
</evidence>
<dbReference type="InterPro" id="IPR011993">
    <property type="entry name" value="PH-like_dom_sf"/>
</dbReference>
<dbReference type="FunFam" id="3.30.60.20:FF:000036">
    <property type="entry name" value="Rho-associated protein kinase 1"/>
    <property type="match status" value="1"/>
</dbReference>
<dbReference type="SUPFAM" id="SSF103652">
    <property type="entry name" value="G protein-binding domain"/>
    <property type="match status" value="1"/>
</dbReference>
<evidence type="ECO:0000256" key="7">
    <source>
        <dbReference type="ARBA" id="ARBA00009903"/>
    </source>
</evidence>
<dbReference type="GO" id="GO:1901888">
    <property type="term" value="P:regulation of cell junction assembly"/>
    <property type="evidence" value="ECO:0007669"/>
    <property type="project" value="TreeGrafter"/>
</dbReference>
<dbReference type="Gene3D" id="1.10.510.10">
    <property type="entry name" value="Transferase(Phosphotransferase) domain 1"/>
    <property type="match status" value="1"/>
</dbReference>
<evidence type="ECO:0000256" key="14">
    <source>
        <dbReference type="ARBA" id="ARBA00022703"/>
    </source>
</evidence>
<evidence type="ECO:0000259" key="45">
    <source>
        <dbReference type="PROSITE" id="PS51859"/>
    </source>
</evidence>
<keyword evidence="22" id="KW-0007">Acetylation</keyword>
<feature type="coiled-coil region" evidence="39">
    <location>
        <begin position="394"/>
        <end position="881"/>
    </location>
</feature>
<evidence type="ECO:0000256" key="8">
    <source>
        <dbReference type="ARBA" id="ARBA00012513"/>
    </source>
</evidence>
<evidence type="ECO:0000256" key="15">
    <source>
        <dbReference type="ARBA" id="ARBA00022723"/>
    </source>
</evidence>
<evidence type="ECO:0000256" key="37">
    <source>
        <dbReference type="PROSITE-ProRule" id="PRU01207"/>
    </source>
</evidence>
<dbReference type="GO" id="GO:0000139">
    <property type="term" value="C:Golgi membrane"/>
    <property type="evidence" value="ECO:0007669"/>
    <property type="project" value="UniProtKB-SubCell"/>
</dbReference>
<dbReference type="GO" id="GO:0030027">
    <property type="term" value="C:lamellipodium"/>
    <property type="evidence" value="ECO:0007669"/>
    <property type="project" value="UniProtKB-SubCell"/>
</dbReference>
<evidence type="ECO:0000256" key="34">
    <source>
        <dbReference type="ARBA" id="ARBA00048977"/>
    </source>
</evidence>
<feature type="region of interest" description="Disordered" evidence="40">
    <location>
        <begin position="1071"/>
        <end position="1090"/>
    </location>
</feature>
<dbReference type="InterPro" id="IPR002219">
    <property type="entry name" value="PKC_DAG/PE"/>
</dbReference>
<evidence type="ECO:0000256" key="32">
    <source>
        <dbReference type="ARBA" id="ARBA00044332"/>
    </source>
</evidence>
<keyword evidence="48" id="KW-1185">Reference proteome</keyword>
<evidence type="ECO:0000256" key="9">
    <source>
        <dbReference type="ARBA" id="ARBA00022475"/>
    </source>
</evidence>
<dbReference type="FunFam" id="1.20.5.730:FF:000001">
    <property type="entry name" value="rho-associated protein kinase 2"/>
    <property type="match status" value="1"/>
</dbReference>
<dbReference type="InterPro" id="IPR001849">
    <property type="entry name" value="PH_domain"/>
</dbReference>
<dbReference type="GO" id="GO:0005886">
    <property type="term" value="C:plasma membrane"/>
    <property type="evidence" value="ECO:0007669"/>
    <property type="project" value="UniProtKB-SubCell"/>
</dbReference>
<dbReference type="EC" id="2.7.11.1" evidence="8"/>
<keyword evidence="11" id="KW-0723">Serine/threonine-protein kinase</keyword>
<keyword evidence="23" id="KW-0333">Golgi apparatus</keyword>
<dbReference type="PANTHER" id="PTHR22988:SF73">
    <property type="entry name" value="RHO-ASSOCIATED PROTEIN KINASE"/>
    <property type="match status" value="1"/>
</dbReference>
<dbReference type="GO" id="GO:0032059">
    <property type="term" value="C:bleb"/>
    <property type="evidence" value="ECO:0007669"/>
    <property type="project" value="UniProtKB-SubCell"/>
</dbReference>
<dbReference type="FunFam" id="3.30.200.20:FF:000072">
    <property type="entry name" value="Rho-associated protein kinase 2"/>
    <property type="match status" value="1"/>
</dbReference>
<dbReference type="GO" id="GO:0005814">
    <property type="term" value="C:centriole"/>
    <property type="evidence" value="ECO:0007669"/>
    <property type="project" value="UniProtKB-SubCell"/>
</dbReference>
<evidence type="ECO:0000256" key="3">
    <source>
        <dbReference type="ARBA" id="ARBA00004236"/>
    </source>
</evidence>
<feature type="binding site" evidence="36 38">
    <location>
        <position position="74"/>
    </location>
    <ligand>
        <name>ATP</name>
        <dbReference type="ChEBI" id="CHEBI:30616"/>
    </ligand>
</feature>
<keyword evidence="9" id="KW-1003">Cell membrane</keyword>
<dbReference type="InterPro" id="IPR008271">
    <property type="entry name" value="Ser/Thr_kinase_AS"/>
</dbReference>
<keyword evidence="17" id="KW-0863">Zinc-finger</keyword>
<feature type="non-terminal residue" evidence="47">
    <location>
        <position position="1"/>
    </location>
</feature>
<feature type="domain" description="REM-1" evidence="46">
    <location>
        <begin position="448"/>
        <end position="525"/>
    </location>
</feature>
<evidence type="ECO:0000256" key="33">
    <source>
        <dbReference type="ARBA" id="ARBA00048659"/>
    </source>
</evidence>
<dbReference type="SUPFAM" id="SSF56112">
    <property type="entry name" value="Protein kinase-like (PK-like)"/>
    <property type="match status" value="1"/>
</dbReference>
<keyword evidence="25" id="KW-0472">Membrane</keyword>
<dbReference type="Pfam" id="PF25346">
    <property type="entry name" value="PH_MRCK"/>
    <property type="match status" value="1"/>
</dbReference>
<dbReference type="PANTHER" id="PTHR22988">
    <property type="entry name" value="MYOTONIC DYSTROPHY S/T KINASE-RELATED"/>
    <property type="match status" value="1"/>
</dbReference>
<feature type="non-terminal residue" evidence="47">
    <location>
        <position position="1325"/>
    </location>
</feature>
<evidence type="ECO:0000259" key="46">
    <source>
        <dbReference type="PROSITE" id="PS51860"/>
    </source>
</evidence>
<dbReference type="InterPro" id="IPR057529">
    <property type="entry name" value="MRCK/ROCK_PH"/>
</dbReference>
<organism evidence="47 48">
    <name type="scientific">Cuculus canorus</name>
    <name type="common">Common cuckoo</name>
    <dbReference type="NCBI Taxonomy" id="55661"/>
    <lineage>
        <taxon>Eukaryota</taxon>
        <taxon>Metazoa</taxon>
        <taxon>Chordata</taxon>
        <taxon>Craniata</taxon>
        <taxon>Vertebrata</taxon>
        <taxon>Euteleostomi</taxon>
        <taxon>Archelosauria</taxon>
        <taxon>Archosauria</taxon>
        <taxon>Dinosauria</taxon>
        <taxon>Saurischia</taxon>
        <taxon>Theropoda</taxon>
        <taxon>Coelurosauria</taxon>
        <taxon>Aves</taxon>
        <taxon>Neognathae</taxon>
        <taxon>Neoaves</taxon>
        <taxon>Otidimorphae</taxon>
        <taxon>Cuculiformes</taxon>
        <taxon>Cuculidae</taxon>
        <taxon>Cuculus</taxon>
    </lineage>
</organism>
<dbReference type="GO" id="GO:0010468">
    <property type="term" value="P:regulation of gene expression"/>
    <property type="evidence" value="ECO:0007669"/>
    <property type="project" value="UniProtKB-ARBA"/>
</dbReference>
<dbReference type="Gene3D" id="1.20.5.730">
    <property type="entry name" value="Single helix bin"/>
    <property type="match status" value="1"/>
</dbReference>
<dbReference type="SMART" id="SM00220">
    <property type="entry name" value="S_TKc"/>
    <property type="match status" value="1"/>
</dbReference>
<accession>A0A091GDX0</accession>
<feature type="compositionally biased region" description="Polar residues" evidence="40">
    <location>
        <begin position="1301"/>
        <end position="1325"/>
    </location>
</feature>
<feature type="coiled-coil region" evidence="39">
    <location>
        <begin position="986"/>
        <end position="1069"/>
    </location>
</feature>
<dbReference type="GO" id="GO:0007266">
    <property type="term" value="P:Rho protein signal transduction"/>
    <property type="evidence" value="ECO:0007669"/>
    <property type="project" value="UniProtKB-UniRule"/>
</dbReference>
<dbReference type="Pfam" id="PF00069">
    <property type="entry name" value="Pkinase"/>
    <property type="match status" value="1"/>
</dbReference>
<dbReference type="EMBL" id="KL447988">
    <property type="protein sequence ID" value="KFO79314.1"/>
    <property type="molecule type" value="Genomic_DNA"/>
</dbReference>
<evidence type="ECO:0000256" key="40">
    <source>
        <dbReference type="SAM" id="MobiDB-lite"/>
    </source>
</evidence>
<name>A0A091GDX0_CUCCA</name>
<keyword evidence="21" id="KW-0460">Magnesium</keyword>
<dbReference type="PROSITE" id="PS50081">
    <property type="entry name" value="ZF_DAG_PE_2"/>
    <property type="match status" value="1"/>
</dbReference>
<dbReference type="InterPro" id="IPR017441">
    <property type="entry name" value="Protein_kinase_ATP_BS"/>
</dbReference>
<evidence type="ECO:0000256" key="28">
    <source>
        <dbReference type="ARBA" id="ARBA00043945"/>
    </source>
</evidence>
<keyword evidence="27" id="KW-0966">Cell projection</keyword>
<keyword evidence="18 47" id="KW-0418">Kinase</keyword>
<evidence type="ECO:0000256" key="31">
    <source>
        <dbReference type="ARBA" id="ARBA00044327"/>
    </source>
</evidence>
<dbReference type="Gene3D" id="1.20.5.340">
    <property type="match status" value="1"/>
</dbReference>
<dbReference type="Proteomes" id="UP000053760">
    <property type="component" value="Unassembled WGS sequence"/>
</dbReference>
<evidence type="ECO:0000256" key="20">
    <source>
        <dbReference type="ARBA" id="ARBA00022840"/>
    </source>
</evidence>
<dbReference type="PROSITE" id="PS51860">
    <property type="entry name" value="REM_1"/>
    <property type="match status" value="1"/>
</dbReference>
<comment type="catalytic activity">
    <reaction evidence="33">
        <text>L-threonyl-[protein] + ATP = O-phospho-L-threonyl-[protein] + ADP + H(+)</text>
        <dbReference type="Rhea" id="RHEA:46608"/>
        <dbReference type="Rhea" id="RHEA-COMP:11060"/>
        <dbReference type="Rhea" id="RHEA-COMP:11605"/>
        <dbReference type="ChEBI" id="CHEBI:15378"/>
        <dbReference type="ChEBI" id="CHEBI:30013"/>
        <dbReference type="ChEBI" id="CHEBI:30616"/>
        <dbReference type="ChEBI" id="CHEBI:61977"/>
        <dbReference type="ChEBI" id="CHEBI:456216"/>
        <dbReference type="EC" id="2.7.11.1"/>
    </reaction>
    <physiologicalReaction direction="left-to-right" evidence="33">
        <dbReference type="Rhea" id="RHEA:46609"/>
    </physiologicalReaction>
</comment>
<proteinExistence type="inferred from homology"/>
<evidence type="ECO:0000256" key="5">
    <source>
        <dbReference type="ARBA" id="ARBA00004466"/>
    </source>
</evidence>
<comment type="subcellular location">
    <subcellularLocation>
        <location evidence="3">Cell membrane</location>
    </subcellularLocation>
    <subcellularLocation>
        <location evidence="28">Cell projection</location>
        <location evidence="28">Bleb</location>
    </subcellularLocation>
    <subcellularLocation>
        <location evidence="6">Cell projection</location>
        <location evidence="6">Lamellipodium</location>
    </subcellularLocation>
    <subcellularLocation>
        <location evidence="5">Cell projection</location>
        <location evidence="5">Ruffle</location>
    </subcellularLocation>
    <subcellularLocation>
        <location evidence="2">Cytoplasm</location>
        <location evidence="2">Cytoskeleton</location>
        <location evidence="2">Microtubule organizing center</location>
        <location evidence="2">Centrosome</location>
        <location evidence="2">Centriole</location>
    </subcellularLocation>
    <subcellularLocation>
        <location evidence="4">Golgi apparatus membrane</location>
        <topology evidence="4">Peripheral membrane protein</topology>
    </subcellularLocation>
</comment>
<dbReference type="PROSITE" id="PS00108">
    <property type="entry name" value="PROTEIN_KINASE_ST"/>
    <property type="match status" value="1"/>
</dbReference>
<feature type="domain" description="PH" evidence="41">
    <location>
        <begin position="1089"/>
        <end position="1288"/>
    </location>
</feature>
<dbReference type="SMART" id="SM00109">
    <property type="entry name" value="C1"/>
    <property type="match status" value="1"/>
</dbReference>
<dbReference type="SUPFAM" id="SSF50729">
    <property type="entry name" value="PH domain-like"/>
    <property type="match status" value="1"/>
</dbReference>
<gene>
    <name evidence="47" type="ORF">N303_12954</name>
</gene>
<dbReference type="PROSITE" id="PS00107">
    <property type="entry name" value="PROTEIN_KINASE_ATP"/>
    <property type="match status" value="1"/>
</dbReference>
<dbReference type="PIRSF" id="PIRSF037568">
    <property type="entry name" value="Rho_kinase"/>
    <property type="match status" value="1"/>
</dbReference>
<dbReference type="FunFam" id="3.30.200.20:FF:001759">
    <property type="entry name" value="Rho-associated, coiled-coil-containing protein kinase 2b"/>
    <property type="match status" value="1"/>
</dbReference>
<dbReference type="GO" id="GO:0031032">
    <property type="term" value="P:actomyosin structure organization"/>
    <property type="evidence" value="ECO:0007669"/>
    <property type="project" value="TreeGrafter"/>
</dbReference>
<evidence type="ECO:0000256" key="6">
    <source>
        <dbReference type="ARBA" id="ARBA00004510"/>
    </source>
</evidence>
<evidence type="ECO:0000256" key="22">
    <source>
        <dbReference type="ARBA" id="ARBA00022990"/>
    </source>
</evidence>
<dbReference type="GO" id="GO:0006915">
    <property type="term" value="P:apoptotic process"/>
    <property type="evidence" value="ECO:0007669"/>
    <property type="project" value="UniProtKB-KW"/>
</dbReference>
<evidence type="ECO:0000256" key="11">
    <source>
        <dbReference type="ARBA" id="ARBA00022527"/>
    </source>
</evidence>
<dbReference type="InterPro" id="IPR046349">
    <property type="entry name" value="C1-like_sf"/>
</dbReference>
<evidence type="ECO:0000256" key="18">
    <source>
        <dbReference type="ARBA" id="ARBA00022777"/>
    </source>
</evidence>
<dbReference type="InterPro" id="IPR015008">
    <property type="entry name" value="ROCK_Rho-bd_dom"/>
</dbReference>
<evidence type="ECO:0000256" key="25">
    <source>
        <dbReference type="ARBA" id="ARBA00023136"/>
    </source>
</evidence>
<dbReference type="GO" id="GO:0000281">
    <property type="term" value="P:mitotic cytokinesis"/>
    <property type="evidence" value="ECO:0007669"/>
    <property type="project" value="TreeGrafter"/>
</dbReference>
<keyword evidence="14" id="KW-0053">Apoptosis</keyword>
<dbReference type="InterPro" id="IPR050839">
    <property type="entry name" value="Rho-assoc_Ser/Thr_Kinase"/>
</dbReference>
<dbReference type="GO" id="GO:0010604">
    <property type="term" value="P:positive regulation of macromolecule metabolic process"/>
    <property type="evidence" value="ECO:0007669"/>
    <property type="project" value="UniProtKB-ARBA"/>
</dbReference>
<evidence type="ECO:0000259" key="42">
    <source>
        <dbReference type="PROSITE" id="PS50011"/>
    </source>
</evidence>
<evidence type="ECO:0000256" key="19">
    <source>
        <dbReference type="ARBA" id="ARBA00022833"/>
    </source>
</evidence>
<evidence type="ECO:0000256" key="23">
    <source>
        <dbReference type="ARBA" id="ARBA00023034"/>
    </source>
</evidence>
<evidence type="ECO:0000256" key="13">
    <source>
        <dbReference type="ARBA" id="ARBA00022679"/>
    </source>
</evidence>
<reference evidence="47 48" key="1">
    <citation type="submission" date="2014-04" db="EMBL/GenBank/DDBJ databases">
        <title>Genome evolution of avian class.</title>
        <authorList>
            <person name="Zhang G."/>
            <person name="Li C."/>
        </authorList>
    </citation>
    <scope>NUCLEOTIDE SEQUENCE [LARGE SCALE GENOMIC DNA]</scope>
    <source>
        <strain evidence="47">BGI_N303</strain>
    </source>
</reference>
<dbReference type="GO" id="GO:0008270">
    <property type="term" value="F:zinc ion binding"/>
    <property type="evidence" value="ECO:0007669"/>
    <property type="project" value="UniProtKB-KW"/>
</dbReference>
<evidence type="ECO:0000256" key="24">
    <source>
        <dbReference type="ARBA" id="ARBA00023054"/>
    </source>
</evidence>
<dbReference type="PROSITE" id="PS50011">
    <property type="entry name" value="PROTEIN_KINASE_DOM"/>
    <property type="match status" value="1"/>
</dbReference>
<feature type="domain" description="AGC-kinase C-terminal" evidence="44">
    <location>
        <begin position="310"/>
        <end position="378"/>
    </location>
</feature>